<reference evidence="1" key="1">
    <citation type="journal article" date="2021" name="Proc. Natl. Acad. Sci. U.S.A.">
        <title>A Catalog of Tens of Thousands of Viruses from Human Metagenomes Reveals Hidden Associations with Chronic Diseases.</title>
        <authorList>
            <person name="Tisza M.J."/>
            <person name="Buck C.B."/>
        </authorList>
    </citation>
    <scope>NUCLEOTIDE SEQUENCE</scope>
    <source>
        <strain evidence="1">CtHpc10</strain>
    </source>
</reference>
<accession>A0A8S5LY85</accession>
<proteinExistence type="predicted"/>
<evidence type="ECO:0000313" key="1">
    <source>
        <dbReference type="EMBL" id="DAD74940.1"/>
    </source>
</evidence>
<protein>
    <submittedName>
        <fullName evidence="1">Uncharacterized protein</fullName>
    </submittedName>
</protein>
<organism evidence="1">
    <name type="scientific">Siphoviridae sp. ctHpc10</name>
    <dbReference type="NCBI Taxonomy" id="2826236"/>
    <lineage>
        <taxon>Viruses</taxon>
        <taxon>Duplodnaviria</taxon>
        <taxon>Heunggongvirae</taxon>
        <taxon>Uroviricota</taxon>
        <taxon>Caudoviricetes</taxon>
    </lineage>
</organism>
<name>A0A8S5LY85_9CAUD</name>
<dbReference type="EMBL" id="BK014768">
    <property type="protein sequence ID" value="DAD74940.1"/>
    <property type="molecule type" value="Genomic_DNA"/>
</dbReference>
<sequence>MRERHRTKAYQLYTADMLFLCAVSLGQQVEQSFSEIMAEYDKPLSQRRHETTLEEAQACWEKTLADSKKAAEQNGGGET</sequence>